<keyword evidence="12" id="KW-1185">Reference proteome</keyword>
<feature type="region of interest" description="Disordered" evidence="9">
    <location>
        <begin position="803"/>
        <end position="839"/>
    </location>
</feature>
<dbReference type="GO" id="GO:0005524">
    <property type="term" value="F:ATP binding"/>
    <property type="evidence" value="ECO:0007669"/>
    <property type="project" value="UniProtKB-KW"/>
</dbReference>
<keyword evidence="4" id="KW-0547">Nucleotide-binding</keyword>
<keyword evidence="5" id="KW-0418">Kinase</keyword>
<organism evidence="12">
    <name type="scientific">Perkinsus marinus (strain ATCC 50983 / TXsc)</name>
    <dbReference type="NCBI Taxonomy" id="423536"/>
    <lineage>
        <taxon>Eukaryota</taxon>
        <taxon>Sar</taxon>
        <taxon>Alveolata</taxon>
        <taxon>Perkinsozoa</taxon>
        <taxon>Perkinsea</taxon>
        <taxon>Perkinsida</taxon>
        <taxon>Perkinsidae</taxon>
        <taxon>Perkinsus</taxon>
    </lineage>
</organism>
<evidence type="ECO:0000256" key="7">
    <source>
        <dbReference type="ARBA" id="ARBA00047899"/>
    </source>
</evidence>
<feature type="compositionally biased region" description="Acidic residues" evidence="9">
    <location>
        <begin position="363"/>
        <end position="373"/>
    </location>
</feature>
<feature type="compositionally biased region" description="Acidic residues" evidence="9">
    <location>
        <begin position="88"/>
        <end position="107"/>
    </location>
</feature>
<dbReference type="SMART" id="SM00220">
    <property type="entry name" value="S_TKc"/>
    <property type="match status" value="1"/>
</dbReference>
<dbReference type="PROSITE" id="PS00108">
    <property type="entry name" value="PROTEIN_KINASE_ST"/>
    <property type="match status" value="1"/>
</dbReference>
<evidence type="ECO:0000256" key="2">
    <source>
        <dbReference type="ARBA" id="ARBA00022527"/>
    </source>
</evidence>
<reference evidence="11 12" key="1">
    <citation type="submission" date="2008-07" db="EMBL/GenBank/DDBJ databases">
        <authorList>
            <person name="El-Sayed N."/>
            <person name="Caler E."/>
            <person name="Inman J."/>
            <person name="Amedeo P."/>
            <person name="Hass B."/>
            <person name="Wortman J."/>
        </authorList>
    </citation>
    <scope>NUCLEOTIDE SEQUENCE [LARGE SCALE GENOMIC DNA]</scope>
    <source>
        <strain evidence="12">ATCC 50983 / TXsc</strain>
    </source>
</reference>
<dbReference type="GO" id="GO:0004674">
    <property type="term" value="F:protein serine/threonine kinase activity"/>
    <property type="evidence" value="ECO:0007669"/>
    <property type="project" value="UniProtKB-KW"/>
</dbReference>
<protein>
    <recommendedName>
        <fullName evidence="1">non-specific serine/threonine protein kinase</fullName>
        <ecNumber evidence="1">2.7.11.1</ecNumber>
    </recommendedName>
</protein>
<name>C5LIN7_PERM5</name>
<sequence length="839" mass="93062">MSTNNCRSSSEADGVKVEGTVEVGSGLRGVGEKDDEEVYSNGIDDEDVGAASSVHTYNDEEEYTPRSRCSSASSSSESSESSDNYSDMSDDGIGEEDDDQHEDEDAEGSQYGGTDGGDYTESDDEGTDGYKKGGYHAVHLGEIYNDRYKVLAKLGWGHFSTVWLCEDLEYTKKIEKEIAKEDNQVSATDKSRPKKITPKRYVALKIQKSAPHYTEAAYDEIDILNEAKKRKFDARWIGSRDSMRDLLPLKPGGGLRENFNGVVSLVDSFTTDGPNGRHVCMVFEPMGPNVLALIKKFDFKGVPLDILRKVAAHTLVGLDYLHRVCNIIHTDLKPENVLVCCPRNVPVDKHGVPLISGQCLAHEEDDDKQEDTEDKTTLSRQESTPHERFIVVADCSPSDAEDRPTAAEVEPNRPLTKTEKNRLKRRKQKEKRRAAAAAAARQEQVLPTAAPTLSSSAPSSDRCSAEGSRCFPPYVRSTVKRSMSDPSLLTTYPEMQNERLHRMPYHHLEYAKIGDVGEHRQNKSAGGISGTGATSTADSSGGPRRQVKVDEDDIRLPGSESPDSATLLPPVAPSATTAVVDDTQRGRHAYELVSEAEVLGLDIFDHDNVAFKIADLGNACWTHKHFSNDIQTRQYRSPEVIVGAGYDSSADIWSFACMIFELVTGDYLFDPKATEDYPRDEDHLALCMELLGPIPHRLASQGRHSKTFFNRRGQLRHIKNLRHWGLYHVLLQKYNLSRKDATELTDFLLPMLNMDPNKRATAEEMLKHPWLRGNPCGGSEQFVDDDEINGSNEGGSIELRSSVTSISDEGMSSDSISFRPRASRDNHARYHRPNLVTAA</sequence>
<feature type="compositionally biased region" description="Acidic residues" evidence="9">
    <location>
        <begin position="118"/>
        <end position="127"/>
    </location>
</feature>
<gene>
    <name evidence="11" type="ORF">Pmar_PMAR014658</name>
</gene>
<keyword evidence="2" id="KW-0723">Serine/threonine-protein kinase</keyword>
<dbReference type="Gene3D" id="1.10.510.10">
    <property type="entry name" value="Transferase(Phosphotransferase) domain 1"/>
    <property type="match status" value="1"/>
</dbReference>
<feature type="compositionally biased region" description="Polar residues" evidence="9">
    <location>
        <begin position="1"/>
        <end position="11"/>
    </location>
</feature>
<comment type="catalytic activity">
    <reaction evidence="8">
        <text>L-seryl-[protein] + ATP = O-phospho-L-seryl-[protein] + ADP + H(+)</text>
        <dbReference type="Rhea" id="RHEA:17989"/>
        <dbReference type="Rhea" id="RHEA-COMP:9863"/>
        <dbReference type="Rhea" id="RHEA-COMP:11604"/>
        <dbReference type="ChEBI" id="CHEBI:15378"/>
        <dbReference type="ChEBI" id="CHEBI:29999"/>
        <dbReference type="ChEBI" id="CHEBI:30616"/>
        <dbReference type="ChEBI" id="CHEBI:83421"/>
        <dbReference type="ChEBI" id="CHEBI:456216"/>
        <dbReference type="EC" id="2.7.11.1"/>
    </reaction>
</comment>
<dbReference type="FunCoup" id="C5LIN7">
    <property type="interactions" value="218"/>
</dbReference>
<dbReference type="InParanoid" id="C5LIN7"/>
<dbReference type="EMBL" id="GG682243">
    <property type="protein sequence ID" value="EER03441.1"/>
    <property type="molecule type" value="Genomic_DNA"/>
</dbReference>
<dbReference type="PANTHER" id="PTHR47634">
    <property type="entry name" value="PROTEIN KINASE DOMAIN-CONTAINING PROTEIN-RELATED"/>
    <property type="match status" value="1"/>
</dbReference>
<evidence type="ECO:0000313" key="11">
    <source>
        <dbReference type="EMBL" id="EER03441.1"/>
    </source>
</evidence>
<dbReference type="InterPro" id="IPR011009">
    <property type="entry name" value="Kinase-like_dom_sf"/>
</dbReference>
<evidence type="ECO:0000256" key="1">
    <source>
        <dbReference type="ARBA" id="ARBA00012513"/>
    </source>
</evidence>
<feature type="region of interest" description="Disordered" evidence="9">
    <location>
        <begin position="361"/>
        <end position="472"/>
    </location>
</feature>
<feature type="compositionally biased region" description="Low complexity" evidence="9">
    <location>
        <begin position="67"/>
        <end position="87"/>
    </location>
</feature>
<evidence type="ECO:0000256" key="8">
    <source>
        <dbReference type="ARBA" id="ARBA00048679"/>
    </source>
</evidence>
<feature type="compositionally biased region" description="Acidic residues" evidence="9">
    <location>
        <begin position="33"/>
        <end position="48"/>
    </location>
</feature>
<evidence type="ECO:0000313" key="12">
    <source>
        <dbReference type="Proteomes" id="UP000007800"/>
    </source>
</evidence>
<dbReference type="OrthoDB" id="2649at2759"/>
<evidence type="ECO:0000256" key="4">
    <source>
        <dbReference type="ARBA" id="ARBA00022741"/>
    </source>
</evidence>
<feature type="compositionally biased region" description="Low complexity" evidence="9">
    <location>
        <begin position="435"/>
        <end position="462"/>
    </location>
</feature>
<dbReference type="GeneID" id="9047602"/>
<comment type="catalytic activity">
    <reaction evidence="7">
        <text>L-threonyl-[protein] + ATP = O-phospho-L-threonyl-[protein] + ADP + H(+)</text>
        <dbReference type="Rhea" id="RHEA:46608"/>
        <dbReference type="Rhea" id="RHEA-COMP:11060"/>
        <dbReference type="Rhea" id="RHEA-COMP:11605"/>
        <dbReference type="ChEBI" id="CHEBI:15378"/>
        <dbReference type="ChEBI" id="CHEBI:30013"/>
        <dbReference type="ChEBI" id="CHEBI:30616"/>
        <dbReference type="ChEBI" id="CHEBI:61977"/>
        <dbReference type="ChEBI" id="CHEBI:456216"/>
        <dbReference type="EC" id="2.7.11.1"/>
    </reaction>
</comment>
<feature type="compositionally biased region" description="Low complexity" evidence="9">
    <location>
        <begin position="531"/>
        <end position="542"/>
    </location>
</feature>
<feature type="region of interest" description="Disordered" evidence="9">
    <location>
        <begin position="1"/>
        <end position="128"/>
    </location>
</feature>
<dbReference type="InterPro" id="IPR051334">
    <property type="entry name" value="SRPK"/>
</dbReference>
<dbReference type="FunFam" id="1.10.510.10:FF:001037">
    <property type="entry name" value="SRSF protein kinase 2"/>
    <property type="match status" value="1"/>
</dbReference>
<dbReference type="EC" id="2.7.11.1" evidence="1"/>
<dbReference type="PROSITE" id="PS50011">
    <property type="entry name" value="PROTEIN_KINASE_DOM"/>
    <property type="match status" value="1"/>
</dbReference>
<dbReference type="Pfam" id="PF00069">
    <property type="entry name" value="Pkinase"/>
    <property type="match status" value="2"/>
</dbReference>
<dbReference type="GO" id="GO:0050684">
    <property type="term" value="P:regulation of mRNA processing"/>
    <property type="evidence" value="ECO:0007669"/>
    <property type="project" value="TreeGrafter"/>
</dbReference>
<dbReference type="SUPFAM" id="SSF56112">
    <property type="entry name" value="Protein kinase-like (PK-like)"/>
    <property type="match status" value="1"/>
</dbReference>
<feature type="compositionally biased region" description="Basic residues" evidence="9">
    <location>
        <begin position="422"/>
        <end position="434"/>
    </location>
</feature>
<evidence type="ECO:0000256" key="5">
    <source>
        <dbReference type="ARBA" id="ARBA00022777"/>
    </source>
</evidence>
<dbReference type="InterPro" id="IPR000719">
    <property type="entry name" value="Prot_kinase_dom"/>
</dbReference>
<evidence type="ECO:0000256" key="9">
    <source>
        <dbReference type="SAM" id="MobiDB-lite"/>
    </source>
</evidence>
<dbReference type="OMA" id="CHYPLAM"/>
<dbReference type="InterPro" id="IPR008271">
    <property type="entry name" value="Ser/Thr_kinase_AS"/>
</dbReference>
<keyword evidence="6" id="KW-0067">ATP-binding</keyword>
<feature type="domain" description="Protein kinase" evidence="10">
    <location>
        <begin position="148"/>
        <end position="771"/>
    </location>
</feature>
<keyword evidence="3" id="KW-0808">Transferase</keyword>
<accession>C5LIN7</accession>
<feature type="region of interest" description="Disordered" evidence="9">
    <location>
        <begin position="520"/>
        <end position="573"/>
    </location>
</feature>
<dbReference type="AlphaFoldDB" id="C5LIN7"/>
<evidence type="ECO:0000256" key="6">
    <source>
        <dbReference type="ARBA" id="ARBA00022840"/>
    </source>
</evidence>
<evidence type="ECO:0000256" key="3">
    <source>
        <dbReference type="ARBA" id="ARBA00022679"/>
    </source>
</evidence>
<evidence type="ECO:0000259" key="10">
    <source>
        <dbReference type="PROSITE" id="PS50011"/>
    </source>
</evidence>
<proteinExistence type="predicted"/>
<feature type="compositionally biased region" description="Polar residues" evidence="9">
    <location>
        <begin position="803"/>
        <end position="816"/>
    </location>
</feature>
<dbReference type="GO" id="GO:0000245">
    <property type="term" value="P:spliceosomal complex assembly"/>
    <property type="evidence" value="ECO:0007669"/>
    <property type="project" value="TreeGrafter"/>
</dbReference>
<dbReference type="Proteomes" id="UP000007800">
    <property type="component" value="Unassembled WGS sequence"/>
</dbReference>
<dbReference type="PANTHER" id="PTHR47634:SF9">
    <property type="entry name" value="PROTEIN KINASE DOMAIN-CONTAINING PROTEIN-RELATED"/>
    <property type="match status" value="1"/>
</dbReference>
<dbReference type="Gene3D" id="3.30.200.20">
    <property type="entry name" value="Phosphorylase Kinase, domain 1"/>
    <property type="match status" value="1"/>
</dbReference>
<dbReference type="RefSeq" id="XP_002771625.1">
    <property type="nucleotide sequence ID" value="XM_002771579.1"/>
</dbReference>